<evidence type="ECO:0000256" key="1">
    <source>
        <dbReference type="ARBA" id="ARBA00004305"/>
    </source>
</evidence>
<dbReference type="InterPro" id="IPR019794">
    <property type="entry name" value="Peroxidases_AS"/>
</dbReference>
<dbReference type="EMBL" id="NBCO01000001">
    <property type="protein sequence ID" value="ORC93228.1"/>
    <property type="molecule type" value="Genomic_DNA"/>
</dbReference>
<comment type="subcellular location">
    <subcellularLocation>
        <location evidence="2">Mitochondrion intermembrane space</location>
    </subcellularLocation>
    <subcellularLocation>
        <location evidence="1">Mitochondrion matrix</location>
    </subcellularLocation>
</comment>
<evidence type="ECO:0000313" key="15">
    <source>
        <dbReference type="EMBL" id="ORC93228.1"/>
    </source>
</evidence>
<dbReference type="GO" id="GO:0004130">
    <property type="term" value="F:cytochrome-c peroxidase activity"/>
    <property type="evidence" value="ECO:0007669"/>
    <property type="project" value="UniProtKB-EC"/>
</dbReference>
<dbReference type="InterPro" id="IPR010255">
    <property type="entry name" value="Haem_peroxidase_sf"/>
</dbReference>
<dbReference type="STRING" id="67003.A0A1X0P9U7"/>
<keyword evidence="8" id="KW-0408">Iron</keyword>
<reference evidence="16 17" key="1">
    <citation type="submission" date="2017-03" db="EMBL/GenBank/DDBJ databases">
        <title>An alternative strategy for trypanosome survival in the mammalian bloodstream revealed through genome and transcriptome analysis of the ubiquitous bovine parasite Trypanosoma (Megatrypanum) theileri.</title>
        <authorList>
            <person name="Kelly S."/>
            <person name="Ivens A."/>
            <person name="Mott A."/>
            <person name="O'Neill E."/>
            <person name="Emms D."/>
            <person name="Macleod O."/>
            <person name="Voorheis P."/>
            <person name="Matthews J."/>
            <person name="Matthews K."/>
            <person name="Carrington M."/>
        </authorList>
    </citation>
    <scope>NUCLEOTIDE SEQUENCE [LARGE SCALE GENOMIC DNA]</scope>
    <source>
        <strain evidence="16">Edinburgh</strain>
    </source>
</reference>
<evidence type="ECO:0000313" key="17">
    <source>
        <dbReference type="Proteomes" id="UP000192257"/>
    </source>
</evidence>
<sequence length="328" mass="36323">MFSRVGALLSRRLVVNVATQHRYGRFRFSRVFAFSTAAATTLVGGATVVSCFSVAGRVGSEAAPPFDLKALKEDIEAIVSDDLSKGPLFVRLAWHEAGSWDCKKKDGSPNSASMRFRPECDYSGNAGLDKARKALEPLKQKYPQISYADLWSLAAVVSIETMGGPAVPWRWGRVDAKDGSVCGPDGRLPDGSKTQNHVREVFTRLGFNDDETVALIGAHTCGECHLENSGFKGPWTHDKYGFDNSFFTELFNNEWEINPDVKNLQFMDRATKNLMMLPADMAILLDDKYRAIAKKYAADNELFCASFAKAYQKLLELGTKNLKSVPRE</sequence>
<dbReference type="GeneID" id="39980566"/>
<evidence type="ECO:0000256" key="10">
    <source>
        <dbReference type="ARBA" id="ARBA00039063"/>
    </source>
</evidence>
<dbReference type="VEuPathDB" id="TriTrypDB:TM35_000011070"/>
<dbReference type="PRINTS" id="PR00459">
    <property type="entry name" value="ASPEROXIDASE"/>
</dbReference>
<organism evidence="16 17">
    <name type="scientific">Trypanosoma theileri</name>
    <dbReference type="NCBI Taxonomy" id="67003"/>
    <lineage>
        <taxon>Eukaryota</taxon>
        <taxon>Discoba</taxon>
        <taxon>Euglenozoa</taxon>
        <taxon>Kinetoplastea</taxon>
        <taxon>Metakinetoplastina</taxon>
        <taxon>Trypanosomatida</taxon>
        <taxon>Trypanosomatidae</taxon>
        <taxon>Trypanosoma</taxon>
    </lineage>
</organism>
<dbReference type="PROSITE" id="PS00436">
    <property type="entry name" value="PEROXIDASE_2"/>
    <property type="match status" value="1"/>
</dbReference>
<evidence type="ECO:0000313" key="16">
    <source>
        <dbReference type="EMBL" id="ORC93230.1"/>
    </source>
</evidence>
<dbReference type="InterPro" id="IPR002016">
    <property type="entry name" value="Haem_peroxidase"/>
</dbReference>
<evidence type="ECO:0000256" key="2">
    <source>
        <dbReference type="ARBA" id="ARBA00004569"/>
    </source>
</evidence>
<dbReference type="CDD" id="cd00691">
    <property type="entry name" value="ascorbate_peroxidase"/>
    <property type="match status" value="1"/>
</dbReference>
<dbReference type="Pfam" id="PF00141">
    <property type="entry name" value="peroxidase"/>
    <property type="match status" value="1"/>
</dbReference>
<keyword evidence="7" id="KW-0560">Oxidoreductase</keyword>
<evidence type="ECO:0000256" key="7">
    <source>
        <dbReference type="ARBA" id="ARBA00023002"/>
    </source>
</evidence>
<dbReference type="EC" id="1.11.1.5" evidence="10"/>
<dbReference type="GO" id="GO:0000302">
    <property type="term" value="P:response to reactive oxygen species"/>
    <property type="evidence" value="ECO:0007669"/>
    <property type="project" value="TreeGrafter"/>
</dbReference>
<comment type="caution">
    <text evidence="16">The sequence shown here is derived from an EMBL/GenBank/DDBJ whole genome shotgun (WGS) entry which is preliminary data.</text>
</comment>
<keyword evidence="17" id="KW-1185">Reference proteome</keyword>
<dbReference type="GO" id="GO:0042744">
    <property type="term" value="P:hydrogen peroxide catabolic process"/>
    <property type="evidence" value="ECO:0007669"/>
    <property type="project" value="TreeGrafter"/>
</dbReference>
<dbReference type="PANTHER" id="PTHR31356">
    <property type="entry name" value="THYLAKOID LUMENAL 29 KDA PROTEIN, CHLOROPLASTIC-RELATED"/>
    <property type="match status" value="1"/>
</dbReference>
<evidence type="ECO:0000256" key="5">
    <source>
        <dbReference type="ARBA" id="ARBA00022723"/>
    </source>
</evidence>
<evidence type="ECO:0000256" key="4">
    <source>
        <dbReference type="ARBA" id="ARBA00022617"/>
    </source>
</evidence>
<evidence type="ECO:0000256" key="8">
    <source>
        <dbReference type="ARBA" id="ARBA00023004"/>
    </source>
</evidence>
<dbReference type="InterPro" id="IPR044831">
    <property type="entry name" value="Ccp1-like"/>
</dbReference>
<dbReference type="GO" id="GO:0046872">
    <property type="term" value="F:metal ion binding"/>
    <property type="evidence" value="ECO:0007669"/>
    <property type="project" value="UniProtKB-KW"/>
</dbReference>
<dbReference type="OrthoDB" id="2859658at2759"/>
<dbReference type="GO" id="GO:0005759">
    <property type="term" value="C:mitochondrial matrix"/>
    <property type="evidence" value="ECO:0007669"/>
    <property type="project" value="UniProtKB-SubCell"/>
</dbReference>
<dbReference type="GO" id="GO:0020037">
    <property type="term" value="F:heme binding"/>
    <property type="evidence" value="ECO:0007669"/>
    <property type="project" value="InterPro"/>
</dbReference>
<dbReference type="AlphaFoldDB" id="A0A1X0P9U7"/>
<evidence type="ECO:0000256" key="3">
    <source>
        <dbReference type="ARBA" id="ARBA00022559"/>
    </source>
</evidence>
<dbReference type="InterPro" id="IPR002207">
    <property type="entry name" value="Peroxidase_I"/>
</dbReference>
<dbReference type="Gene3D" id="1.10.420.10">
    <property type="entry name" value="Peroxidase, domain 2"/>
    <property type="match status" value="1"/>
</dbReference>
<dbReference type="VEuPathDB" id="TriTrypDB:TM35_000011050"/>
<keyword evidence="5" id="KW-0479">Metal-binding</keyword>
<gene>
    <name evidence="15" type="ORF">TM35_000011050</name>
    <name evidence="16" type="ORF">TM35_000011070</name>
</gene>
<dbReference type="EMBL" id="NBCO01000001">
    <property type="protein sequence ID" value="ORC93230.1"/>
    <property type="molecule type" value="Genomic_DNA"/>
</dbReference>
<evidence type="ECO:0000256" key="11">
    <source>
        <dbReference type="ARBA" id="ARBA00040313"/>
    </source>
</evidence>
<keyword evidence="3 16" id="KW-0575">Peroxidase</keyword>
<evidence type="ECO:0000256" key="9">
    <source>
        <dbReference type="ARBA" id="ARBA00023128"/>
    </source>
</evidence>
<evidence type="ECO:0000256" key="13">
    <source>
        <dbReference type="RuleBase" id="RU004241"/>
    </source>
</evidence>
<accession>A0A1X0P9U7</accession>
<name>A0A1X0P9U7_9TRYP</name>
<dbReference type="Gene3D" id="1.10.520.10">
    <property type="match status" value="1"/>
</dbReference>
<dbReference type="PROSITE" id="PS50873">
    <property type="entry name" value="PEROXIDASE_4"/>
    <property type="match status" value="1"/>
</dbReference>
<dbReference type="Proteomes" id="UP000192257">
    <property type="component" value="Unassembled WGS sequence"/>
</dbReference>
<keyword evidence="4" id="KW-0349">Heme</keyword>
<keyword evidence="9" id="KW-0496">Mitochondrion</keyword>
<evidence type="ECO:0000256" key="12">
    <source>
        <dbReference type="ARBA" id="ARBA00049265"/>
    </source>
</evidence>
<keyword evidence="6" id="KW-0809">Transit peptide</keyword>
<comment type="similarity">
    <text evidence="13">Belongs to the peroxidase family.</text>
</comment>
<dbReference type="PANTHER" id="PTHR31356:SF58">
    <property type="entry name" value="CYTOCHROME C PEROXIDASE, MITOCHONDRIAL"/>
    <property type="match status" value="1"/>
</dbReference>
<dbReference type="RefSeq" id="XP_028887294.1">
    <property type="nucleotide sequence ID" value="XM_029020786.1"/>
</dbReference>
<evidence type="ECO:0000259" key="14">
    <source>
        <dbReference type="PROSITE" id="PS50873"/>
    </source>
</evidence>
<dbReference type="PRINTS" id="PR00458">
    <property type="entry name" value="PEROXIDASE"/>
</dbReference>
<dbReference type="GO" id="GO:0034599">
    <property type="term" value="P:cellular response to oxidative stress"/>
    <property type="evidence" value="ECO:0007669"/>
    <property type="project" value="InterPro"/>
</dbReference>
<dbReference type="GO" id="GO:0005758">
    <property type="term" value="C:mitochondrial intermembrane space"/>
    <property type="evidence" value="ECO:0007669"/>
    <property type="project" value="UniProtKB-SubCell"/>
</dbReference>
<evidence type="ECO:0000256" key="6">
    <source>
        <dbReference type="ARBA" id="ARBA00022946"/>
    </source>
</evidence>
<feature type="domain" description="Plant heme peroxidase family profile" evidence="14">
    <location>
        <begin position="65"/>
        <end position="328"/>
    </location>
</feature>
<comment type="catalytic activity">
    <reaction evidence="12">
        <text>2 Fe(II)-[cytochrome c] + H2O2 + 2 H(+) = 2 Fe(III)-[cytochrome c] + 2 H2O</text>
        <dbReference type="Rhea" id="RHEA:16581"/>
        <dbReference type="Rhea" id="RHEA-COMP:10350"/>
        <dbReference type="Rhea" id="RHEA-COMP:14399"/>
        <dbReference type="ChEBI" id="CHEBI:15377"/>
        <dbReference type="ChEBI" id="CHEBI:15378"/>
        <dbReference type="ChEBI" id="CHEBI:16240"/>
        <dbReference type="ChEBI" id="CHEBI:29033"/>
        <dbReference type="ChEBI" id="CHEBI:29034"/>
        <dbReference type="EC" id="1.11.1.5"/>
    </reaction>
</comment>
<protein>
    <recommendedName>
        <fullName evidence="11">Cytochrome c peroxidase, mitochondrial</fullName>
        <ecNumber evidence="10">1.11.1.5</ecNumber>
    </recommendedName>
</protein>
<dbReference type="SUPFAM" id="SSF48113">
    <property type="entry name" value="Heme-dependent peroxidases"/>
    <property type="match status" value="1"/>
</dbReference>
<proteinExistence type="inferred from homology"/>